<name>A0AA89Q8Y9_STRCU</name>
<dbReference type="Proteomes" id="UP000579531">
    <property type="component" value="Unassembled WGS sequence"/>
</dbReference>
<dbReference type="EMBL" id="JACHLX010000001">
    <property type="protein sequence ID" value="MBB5811745.1"/>
    <property type="molecule type" value="Genomic_DNA"/>
</dbReference>
<comment type="caution">
    <text evidence="1">The sequence shown here is derived from an EMBL/GenBank/DDBJ whole genome shotgun (WGS) entry which is preliminary data.</text>
</comment>
<dbReference type="Gene3D" id="2.30.30.110">
    <property type="match status" value="1"/>
</dbReference>
<keyword evidence="1" id="KW-0540">Nuclease</keyword>
<accession>A0AA89Q8Y9</accession>
<proteinExistence type="predicted"/>
<evidence type="ECO:0000313" key="1">
    <source>
        <dbReference type="EMBL" id="MBB5811745.1"/>
    </source>
</evidence>
<gene>
    <name evidence="1" type="ORF">HNR72_002773</name>
</gene>
<dbReference type="GO" id="GO:0004519">
    <property type="term" value="F:endonuclease activity"/>
    <property type="evidence" value="ECO:0007669"/>
    <property type="project" value="UniProtKB-KW"/>
</dbReference>
<evidence type="ECO:0000313" key="2">
    <source>
        <dbReference type="Proteomes" id="UP000579531"/>
    </source>
</evidence>
<keyword evidence="1" id="KW-0378">Hydrolase</keyword>
<dbReference type="SUPFAM" id="SSF50118">
    <property type="entry name" value="Cell growth inhibitor/plasmid maintenance toxic component"/>
    <property type="match status" value="1"/>
</dbReference>
<protein>
    <submittedName>
        <fullName evidence="1">mRNA-degrading endonuclease toxin of MazEF toxin-antitoxin module</fullName>
    </submittedName>
</protein>
<dbReference type="InterPro" id="IPR011067">
    <property type="entry name" value="Plasmid_toxin/cell-grow_inhib"/>
</dbReference>
<sequence length="284" mass="30539">MPAPFNHVPGLVDHQHRLVVVQVLHHVLAQVVAYLVGFPLGPAEQVLHAVRGGLPGPLGDGPAVLARQVRQQAEHQQLRSTPGFDPRSPPRYPAHQALERLLPAGRVYAVTGGHRMIFSLHTPMINGGRTVSTARQGRAAPACRPVSGGHVQRGEVWWVEFDERRLVVLLSGDEASGIRVMQVVAPAGVDISGLGVEVVVGAMEGLPFEGVLRFALPRPGFTPCTWLTTVSRDDLIERAGALSSAKLSEIEDALRLGEQEKERTPATTAKLSEMRDALRLGGLA</sequence>
<reference evidence="1 2" key="1">
    <citation type="submission" date="2020-08" db="EMBL/GenBank/DDBJ databases">
        <title>Sequencing the genomes of 1000 actinobacteria strains.</title>
        <authorList>
            <person name="Klenk H.-P."/>
        </authorList>
    </citation>
    <scope>NUCLEOTIDE SEQUENCE [LARGE SCALE GENOMIC DNA]</scope>
    <source>
        <strain evidence="1 2">DSM 40129</strain>
    </source>
</reference>
<organism evidence="1 2">
    <name type="scientific">Streptomyces collinus</name>
    <dbReference type="NCBI Taxonomy" id="42684"/>
    <lineage>
        <taxon>Bacteria</taxon>
        <taxon>Bacillati</taxon>
        <taxon>Actinomycetota</taxon>
        <taxon>Actinomycetes</taxon>
        <taxon>Kitasatosporales</taxon>
        <taxon>Streptomycetaceae</taxon>
        <taxon>Streptomyces</taxon>
    </lineage>
</organism>
<keyword evidence="1" id="KW-0255">Endonuclease</keyword>
<dbReference type="AlphaFoldDB" id="A0AA89Q8Y9"/>
<keyword evidence="2" id="KW-1185">Reference proteome</keyword>